<keyword evidence="5" id="KW-0539">Nucleus</keyword>
<evidence type="ECO:0000256" key="2">
    <source>
        <dbReference type="ARBA" id="ARBA00009430"/>
    </source>
</evidence>
<organism evidence="7 8">
    <name type="scientific">Myriangium duriaei CBS 260.36</name>
    <dbReference type="NCBI Taxonomy" id="1168546"/>
    <lineage>
        <taxon>Eukaryota</taxon>
        <taxon>Fungi</taxon>
        <taxon>Dikarya</taxon>
        <taxon>Ascomycota</taxon>
        <taxon>Pezizomycotina</taxon>
        <taxon>Dothideomycetes</taxon>
        <taxon>Dothideomycetidae</taxon>
        <taxon>Myriangiales</taxon>
        <taxon>Myriangiaceae</taxon>
        <taxon>Myriangium</taxon>
    </lineage>
</organism>
<dbReference type="GO" id="GO:0000428">
    <property type="term" value="C:DNA-directed RNA polymerase complex"/>
    <property type="evidence" value="ECO:0007669"/>
    <property type="project" value="UniProtKB-KW"/>
</dbReference>
<dbReference type="GO" id="GO:0006351">
    <property type="term" value="P:DNA-templated transcription"/>
    <property type="evidence" value="ECO:0007669"/>
    <property type="project" value="InterPro"/>
</dbReference>
<feature type="region of interest" description="Disordered" evidence="6">
    <location>
        <begin position="1"/>
        <end position="30"/>
    </location>
</feature>
<dbReference type="OrthoDB" id="532500at2759"/>
<gene>
    <name evidence="7" type="ORF">K461DRAFT_290455</name>
</gene>
<comment type="similarity">
    <text evidence="2">Belongs to the eukaryotic RPA49/POLR1E RNA polymerase subunit family.</text>
</comment>
<proteinExistence type="inferred from homology"/>
<feature type="compositionally biased region" description="Basic and acidic residues" evidence="6">
    <location>
        <begin position="13"/>
        <end position="25"/>
    </location>
</feature>
<evidence type="ECO:0000313" key="8">
    <source>
        <dbReference type="Proteomes" id="UP000799439"/>
    </source>
</evidence>
<accession>A0A9P4JFS3</accession>
<evidence type="ECO:0000256" key="5">
    <source>
        <dbReference type="ARBA" id="ARBA00023242"/>
    </source>
</evidence>
<comment type="caution">
    <text evidence="7">The sequence shown here is derived from an EMBL/GenBank/DDBJ whole genome shotgun (WGS) entry which is preliminary data.</text>
</comment>
<dbReference type="AlphaFoldDB" id="A0A9P4JFS3"/>
<evidence type="ECO:0000313" key="7">
    <source>
        <dbReference type="EMBL" id="KAF2158208.1"/>
    </source>
</evidence>
<dbReference type="EMBL" id="ML996081">
    <property type="protein sequence ID" value="KAF2158208.1"/>
    <property type="molecule type" value="Genomic_DNA"/>
</dbReference>
<evidence type="ECO:0000256" key="4">
    <source>
        <dbReference type="ARBA" id="ARBA00023163"/>
    </source>
</evidence>
<evidence type="ECO:0000256" key="3">
    <source>
        <dbReference type="ARBA" id="ARBA00022478"/>
    </source>
</evidence>
<keyword evidence="4" id="KW-0804">Transcription</keyword>
<dbReference type="Pfam" id="PF06870">
    <property type="entry name" value="RNA_pol_I_A49"/>
    <property type="match status" value="1"/>
</dbReference>
<dbReference type="GO" id="GO:0003677">
    <property type="term" value="F:DNA binding"/>
    <property type="evidence" value="ECO:0007669"/>
    <property type="project" value="InterPro"/>
</dbReference>
<evidence type="ECO:0000256" key="6">
    <source>
        <dbReference type="SAM" id="MobiDB-lite"/>
    </source>
</evidence>
<sequence length="432" mass="48277">MASEKDKKRKRHSVDADKSVKKRSVEAGQGEVKVVHTSAGQRLCPVIASVPGIHLKPLDFDAYTKPHSTQAAGQTPDPSSHSILLQSSAHPQLDYTASAPDDHSTDNYLGVFDPSNNTLQVIPAYAVTVRSTLRSETNEVQAENAQRSKAMQREMLGMEFGTKKAKRAIASKTVNAITTETGKGVESAVLGTVNDTSTALPDKAEREAAILRSKPIPEPNLGTDKVEEIYPITQLIPKGDMGDMAVRDWQDKVKAGTAVELTSRFVAHRLQHVAKSGNIQKLKALKYMLLLLDFTAALRPNRDGRKVPKQDELRDKMSAWNETTVDSVRRRFAEGGELNKWHVDKLMTHMAAISLYIDDFKTDTHDLREDLRLENRQMTQYFNELGCRTRSPTEKEYAEFRISNKSQAAQRKVALLKLPLDFPKTRLPPKRR</sequence>
<keyword evidence="8" id="KW-1185">Reference proteome</keyword>
<protein>
    <submittedName>
        <fullName evidence="7">RNA polymerase I associated factor, A49-like protein</fullName>
    </submittedName>
</protein>
<keyword evidence="3" id="KW-0240">DNA-directed RNA polymerase</keyword>
<reference evidence="7" key="1">
    <citation type="journal article" date="2020" name="Stud. Mycol.">
        <title>101 Dothideomycetes genomes: a test case for predicting lifestyles and emergence of pathogens.</title>
        <authorList>
            <person name="Haridas S."/>
            <person name="Albert R."/>
            <person name="Binder M."/>
            <person name="Bloem J."/>
            <person name="Labutti K."/>
            <person name="Salamov A."/>
            <person name="Andreopoulos B."/>
            <person name="Baker S."/>
            <person name="Barry K."/>
            <person name="Bills G."/>
            <person name="Bluhm B."/>
            <person name="Cannon C."/>
            <person name="Castanera R."/>
            <person name="Culley D."/>
            <person name="Daum C."/>
            <person name="Ezra D."/>
            <person name="Gonzalez J."/>
            <person name="Henrissat B."/>
            <person name="Kuo A."/>
            <person name="Liang C."/>
            <person name="Lipzen A."/>
            <person name="Lutzoni F."/>
            <person name="Magnuson J."/>
            <person name="Mondo S."/>
            <person name="Nolan M."/>
            <person name="Ohm R."/>
            <person name="Pangilinan J."/>
            <person name="Park H.-J."/>
            <person name="Ramirez L."/>
            <person name="Alfaro M."/>
            <person name="Sun H."/>
            <person name="Tritt A."/>
            <person name="Yoshinaga Y."/>
            <person name="Zwiers L.-H."/>
            <person name="Turgeon B."/>
            <person name="Goodwin S."/>
            <person name="Spatafora J."/>
            <person name="Crous P."/>
            <person name="Grigoriev I."/>
        </authorList>
    </citation>
    <scope>NUCLEOTIDE SEQUENCE</scope>
    <source>
        <strain evidence="7">CBS 260.36</strain>
    </source>
</reference>
<evidence type="ECO:0000256" key="1">
    <source>
        <dbReference type="ARBA" id="ARBA00004604"/>
    </source>
</evidence>
<name>A0A9P4JFS3_9PEZI</name>
<dbReference type="InterPro" id="IPR009668">
    <property type="entry name" value="RNA_pol-assoc_fac_A49-like"/>
</dbReference>
<comment type="subcellular location">
    <subcellularLocation>
        <location evidence="1">Nucleus</location>
        <location evidence="1">Nucleolus</location>
    </subcellularLocation>
</comment>
<dbReference type="Proteomes" id="UP000799439">
    <property type="component" value="Unassembled WGS sequence"/>
</dbReference>
<dbReference type="PANTHER" id="PTHR14440">
    <property type="entry name" value="DNA-DIRECTED RNA POLYMERASE I SUBUNIT RPA49"/>
    <property type="match status" value="1"/>
</dbReference>
<dbReference type="GO" id="GO:0005730">
    <property type="term" value="C:nucleolus"/>
    <property type="evidence" value="ECO:0007669"/>
    <property type="project" value="UniProtKB-SubCell"/>
</dbReference>